<gene>
    <name evidence="1" type="ORF">MSG28_010906</name>
</gene>
<keyword evidence="2" id="KW-1185">Reference proteome</keyword>
<protein>
    <submittedName>
        <fullName evidence="1">Uncharacterized protein</fullName>
    </submittedName>
</protein>
<reference evidence="1 2" key="1">
    <citation type="journal article" date="2022" name="Genome Biol. Evol.">
        <title>The Spruce Budworm Genome: Reconstructing the Evolutionary History of Antifreeze Proteins.</title>
        <authorList>
            <person name="Beliveau C."/>
            <person name="Gagne P."/>
            <person name="Picq S."/>
            <person name="Vernygora O."/>
            <person name="Keeling C.I."/>
            <person name="Pinkney K."/>
            <person name="Doucet D."/>
            <person name="Wen F."/>
            <person name="Johnston J.S."/>
            <person name="Maaroufi H."/>
            <person name="Boyle B."/>
            <person name="Laroche J."/>
            <person name="Dewar K."/>
            <person name="Juretic N."/>
            <person name="Blackburn G."/>
            <person name="Nisole A."/>
            <person name="Brunet B."/>
            <person name="Brandao M."/>
            <person name="Lumley L."/>
            <person name="Duan J."/>
            <person name="Quan G."/>
            <person name="Lucarotti C.J."/>
            <person name="Roe A.D."/>
            <person name="Sperling F.A.H."/>
            <person name="Levesque R.C."/>
            <person name="Cusson M."/>
        </authorList>
    </citation>
    <scope>NUCLEOTIDE SEQUENCE [LARGE SCALE GENOMIC DNA]</scope>
    <source>
        <strain evidence="1">Glfc:IPQL:Cfum</strain>
    </source>
</reference>
<sequence length="115" mass="13334">MVKLTGVEEQPAMERWRRIPQAFQGPRARSHHLWGSRFGRQREEMKLRLSPTSLSQLEEMVETMVSVIEKHSPKSAAHYQMVMQLLRDEHNLTFAMVGDNCPGSYDPDELDAPER</sequence>
<evidence type="ECO:0000313" key="2">
    <source>
        <dbReference type="Proteomes" id="UP001064048"/>
    </source>
</evidence>
<dbReference type="Proteomes" id="UP001064048">
    <property type="component" value="Chromosome 18"/>
</dbReference>
<evidence type="ECO:0000313" key="1">
    <source>
        <dbReference type="EMBL" id="KAI8438340.1"/>
    </source>
</evidence>
<proteinExistence type="predicted"/>
<organism evidence="1 2">
    <name type="scientific">Choristoneura fumiferana</name>
    <name type="common">Spruce budworm moth</name>
    <name type="synonym">Archips fumiferana</name>
    <dbReference type="NCBI Taxonomy" id="7141"/>
    <lineage>
        <taxon>Eukaryota</taxon>
        <taxon>Metazoa</taxon>
        <taxon>Ecdysozoa</taxon>
        <taxon>Arthropoda</taxon>
        <taxon>Hexapoda</taxon>
        <taxon>Insecta</taxon>
        <taxon>Pterygota</taxon>
        <taxon>Neoptera</taxon>
        <taxon>Endopterygota</taxon>
        <taxon>Lepidoptera</taxon>
        <taxon>Glossata</taxon>
        <taxon>Ditrysia</taxon>
        <taxon>Tortricoidea</taxon>
        <taxon>Tortricidae</taxon>
        <taxon>Tortricinae</taxon>
        <taxon>Choristoneura</taxon>
    </lineage>
</organism>
<name>A0ACC0KPU7_CHOFU</name>
<dbReference type="EMBL" id="CM046118">
    <property type="protein sequence ID" value="KAI8438340.1"/>
    <property type="molecule type" value="Genomic_DNA"/>
</dbReference>
<comment type="caution">
    <text evidence="1">The sequence shown here is derived from an EMBL/GenBank/DDBJ whole genome shotgun (WGS) entry which is preliminary data.</text>
</comment>
<accession>A0ACC0KPU7</accession>